<feature type="compositionally biased region" description="Basic and acidic residues" evidence="1">
    <location>
        <begin position="432"/>
        <end position="442"/>
    </location>
</feature>
<evidence type="ECO:0000256" key="1">
    <source>
        <dbReference type="SAM" id="MobiDB-lite"/>
    </source>
</evidence>
<dbReference type="InterPro" id="IPR052935">
    <property type="entry name" value="Mg2+_PAP"/>
</dbReference>
<gene>
    <name evidence="3" type="ORF">FHX50_001631</name>
</gene>
<dbReference type="PANTHER" id="PTHR28208">
    <property type="entry name" value="PHOSPHATIDATE PHOSPHATASE APP1"/>
    <property type="match status" value="1"/>
</dbReference>
<feature type="domain" description="Phosphatidate phosphatase APP1 catalytic" evidence="2">
    <location>
        <begin position="181"/>
        <end position="355"/>
    </location>
</feature>
<protein>
    <submittedName>
        <fullName evidence="3">Phosphatidate phosphatase APP1</fullName>
    </submittedName>
</protein>
<feature type="compositionally biased region" description="Basic and acidic residues" evidence="1">
    <location>
        <begin position="401"/>
        <end position="420"/>
    </location>
</feature>
<reference evidence="3 4" key="1">
    <citation type="submission" date="2020-08" db="EMBL/GenBank/DDBJ databases">
        <title>Sequencing the genomes of 1000 actinobacteria strains.</title>
        <authorList>
            <person name="Klenk H.-P."/>
        </authorList>
    </citation>
    <scope>NUCLEOTIDE SEQUENCE [LARGE SCALE GENOMIC DNA]</scope>
    <source>
        <strain evidence="3 4">DSM 23040</strain>
    </source>
</reference>
<proteinExistence type="predicted"/>
<dbReference type="AlphaFoldDB" id="A0A839QWW7"/>
<dbReference type="EMBL" id="JACHWP010000004">
    <property type="protein sequence ID" value="MBB3023339.1"/>
    <property type="molecule type" value="Genomic_DNA"/>
</dbReference>
<sequence length="488" mass="52951">MTPTPVPADGAGEVRPFWAARLEDAKNRVVGRVLDRAGFEPRLQPYDGYGSLTQVRILGKVLYGRAGTGADHHDQPVQDMRGLAVRGFRNFLGQPMAHHAVEIDLPTVSGVETVTVVADRSGIIDATLPAELEPGIHEIRMRSAHPSAAPKGSHQTQRPALRDNTVTTTITVIDDSQQRLGVVSDIDDTVMVTLLPRPLLAAWNAFVVQQTARRVVPGMPVLYQLLRRTYSISQGDDRGPGAGSVPGIGATTPGTRLPFVYLSTGAWNVAPVLARFLFKNGYPVGPLLLTDWGPTNTGFFRSGSQHKRRSLANLAEMFPTMQWILIGDDGQHDPETYSHFVATHPDHVKAVLIRELSTDQHQLAEGGRHPLRAVGAAGRSLLSLIPKLPHPSAMRTQIRDDAQDGADHADDQQRAEDHHTLHGTSEVAAEARAAEDAGDGRSPDAQPTDEARGVLAERRIPWISSATGFGLVTRLRDRGLLPDGRTEK</sequence>
<comment type="caution">
    <text evidence="3">The sequence shown here is derived from an EMBL/GenBank/DDBJ whole genome shotgun (WGS) entry which is preliminary data.</text>
</comment>
<evidence type="ECO:0000313" key="3">
    <source>
        <dbReference type="EMBL" id="MBB3023339.1"/>
    </source>
</evidence>
<dbReference type="RefSeq" id="WP_221187286.1">
    <property type="nucleotide sequence ID" value="NZ_CBCSFZ010000014.1"/>
</dbReference>
<dbReference type="PANTHER" id="PTHR28208:SF3">
    <property type="entry name" value="PHOSPHATIDATE PHOSPHATASE APP1"/>
    <property type="match status" value="1"/>
</dbReference>
<evidence type="ECO:0000259" key="2">
    <source>
        <dbReference type="Pfam" id="PF09949"/>
    </source>
</evidence>
<organism evidence="3 4">
    <name type="scientific">Helcobacillus massiliensis</name>
    <dbReference type="NCBI Taxonomy" id="521392"/>
    <lineage>
        <taxon>Bacteria</taxon>
        <taxon>Bacillati</taxon>
        <taxon>Actinomycetota</taxon>
        <taxon>Actinomycetes</taxon>
        <taxon>Micrococcales</taxon>
        <taxon>Dermabacteraceae</taxon>
        <taxon>Helcobacillus</taxon>
    </lineage>
</organism>
<feature type="region of interest" description="Disordered" evidence="1">
    <location>
        <begin position="401"/>
        <end position="453"/>
    </location>
</feature>
<accession>A0A839QWW7</accession>
<dbReference type="Pfam" id="PF09949">
    <property type="entry name" value="APP1_cat"/>
    <property type="match status" value="1"/>
</dbReference>
<dbReference type="Proteomes" id="UP000568050">
    <property type="component" value="Unassembled WGS sequence"/>
</dbReference>
<dbReference type="GO" id="GO:0008195">
    <property type="term" value="F:phosphatidate phosphatase activity"/>
    <property type="evidence" value="ECO:0007669"/>
    <property type="project" value="InterPro"/>
</dbReference>
<keyword evidence="4" id="KW-1185">Reference proteome</keyword>
<evidence type="ECO:0000313" key="4">
    <source>
        <dbReference type="Proteomes" id="UP000568050"/>
    </source>
</evidence>
<name>A0A839QWW7_9MICO</name>
<dbReference type="InterPro" id="IPR019236">
    <property type="entry name" value="APP1_cat"/>
</dbReference>